<reference evidence="3" key="1">
    <citation type="submission" date="2024-03" db="EMBL/GenBank/DDBJ databases">
        <title>Deinococcus weizhi sp. nov., isolated from human skin.</title>
        <authorList>
            <person name="Wei Z."/>
            <person name="Tian F."/>
            <person name="Yang C."/>
            <person name="Xin L.T."/>
            <person name="Wen Z.J."/>
            <person name="Lan K.C."/>
            <person name="Yu L."/>
            <person name="Zhe W."/>
            <person name="Dan F.D."/>
            <person name="Jun W."/>
            <person name="Rui Z."/>
            <person name="Yong X.J."/>
            <person name="Ting Y."/>
            <person name="Wei X."/>
            <person name="Xu Z.G."/>
            <person name="Xin Z."/>
            <person name="Dong F.G."/>
            <person name="Ni X.M."/>
            <person name="Zheng M.G."/>
            <person name="Chun Y."/>
            <person name="Qian W.X."/>
        </authorList>
    </citation>
    <scope>NUCLEOTIDE SEQUENCE</scope>
    <source>
        <strain evidence="3">VB142</strain>
    </source>
</reference>
<dbReference type="GO" id="GO:0030655">
    <property type="term" value="P:beta-lactam antibiotic catabolic process"/>
    <property type="evidence" value="ECO:0007669"/>
    <property type="project" value="InterPro"/>
</dbReference>
<organism evidence="3">
    <name type="scientific">Deinococcus sp. VB142</name>
    <dbReference type="NCBI Taxonomy" id="3112952"/>
    <lineage>
        <taxon>Bacteria</taxon>
        <taxon>Thermotogati</taxon>
        <taxon>Deinococcota</taxon>
        <taxon>Deinococci</taxon>
        <taxon>Deinococcales</taxon>
        <taxon>Deinococcaceae</taxon>
        <taxon>Deinococcus</taxon>
    </lineage>
</organism>
<dbReference type="EMBL" id="CP149783">
    <property type="protein sequence ID" value="WYF46128.1"/>
    <property type="molecule type" value="Genomic_DNA"/>
</dbReference>
<name>A0AAU6Q681_9DEIO</name>
<feature type="domain" description="Beta-lactamase class A catalytic" evidence="2">
    <location>
        <begin position="232"/>
        <end position="347"/>
    </location>
</feature>
<accession>A0AAU6Q681</accession>
<dbReference type="GO" id="GO:0046677">
    <property type="term" value="P:response to antibiotic"/>
    <property type="evidence" value="ECO:0007669"/>
    <property type="project" value="InterPro"/>
</dbReference>
<feature type="chain" id="PRO_5043582390" evidence="1">
    <location>
        <begin position="20"/>
        <end position="490"/>
    </location>
</feature>
<dbReference type="InterPro" id="IPR012338">
    <property type="entry name" value="Beta-lactam/transpept-like"/>
</dbReference>
<dbReference type="GO" id="GO:0008800">
    <property type="term" value="F:beta-lactamase activity"/>
    <property type="evidence" value="ECO:0007669"/>
    <property type="project" value="InterPro"/>
</dbReference>
<dbReference type="InterPro" id="IPR045155">
    <property type="entry name" value="Beta-lactam_cat"/>
</dbReference>
<proteinExistence type="predicted"/>
<dbReference type="PANTHER" id="PTHR35333:SF5">
    <property type="entry name" value="CONSERVED LIPOPROTEIN LPQF-RELATED"/>
    <property type="match status" value="1"/>
</dbReference>
<dbReference type="SUPFAM" id="SSF56601">
    <property type="entry name" value="beta-lactamase/transpeptidase-like"/>
    <property type="match status" value="1"/>
</dbReference>
<sequence length="490" mass="52403">MRKFLLAPSLFTVMAAAQTAPLTPAQALSRLWSGPVQAEWFSPDFLTQVPLNTIQAQFSSIGQAYGAFVRAEESGGQWRLVFERGSLLVTSFGVDAQGRVTTFGAVPAAQAPVSLSDAQKQLGQDVLGRLFAADPLDLSLLSPEFLLVIPEAELRLSVGRLRERLGALREVTATDMGWRLVFERGAVPVSLLQVGPDGKITGLRFLPPEFDLTSVAQARDAFAALPGRVSLLVQQVGGPTLTELNASRPLAVGSTFKLAVLGEVQAQVSAGRLRWNDEIELTDARRSLPSGTLQDAPAGSRYTVADLARRMISMSDNTATDLLLERVGRSGVEARLGQSAIPSTREAFALKNPVNADLLRAYRAAGLNRPARRDVLAQAATAPLPPASAFTHGPLAADVEWFVSTRRLCTLMADVAASPVTQINPGVAVREDFGQVSFKGGSEPGVMNLTTQVTTKAGQRLCVSATWNDARALDEGTFMGLYGSLLRLLR</sequence>
<evidence type="ECO:0000259" key="2">
    <source>
        <dbReference type="Pfam" id="PF13354"/>
    </source>
</evidence>
<dbReference type="PANTHER" id="PTHR35333">
    <property type="entry name" value="BETA-LACTAMASE"/>
    <property type="match status" value="1"/>
</dbReference>
<evidence type="ECO:0000256" key="1">
    <source>
        <dbReference type="SAM" id="SignalP"/>
    </source>
</evidence>
<keyword evidence="1" id="KW-0732">Signal</keyword>
<dbReference type="InterPro" id="IPR000871">
    <property type="entry name" value="Beta-lactam_class-A"/>
</dbReference>
<evidence type="ECO:0000313" key="3">
    <source>
        <dbReference type="EMBL" id="WYF46128.1"/>
    </source>
</evidence>
<dbReference type="RefSeq" id="WP_339097554.1">
    <property type="nucleotide sequence ID" value="NZ_CP149783.1"/>
</dbReference>
<keyword evidence="3" id="KW-0378">Hydrolase</keyword>
<dbReference type="Gene3D" id="3.40.710.10">
    <property type="entry name" value="DD-peptidase/beta-lactamase superfamily"/>
    <property type="match status" value="1"/>
</dbReference>
<gene>
    <name evidence="3" type="ORF">WDJ50_17070</name>
</gene>
<dbReference type="Pfam" id="PF13354">
    <property type="entry name" value="Beta-lactamase2"/>
    <property type="match status" value="1"/>
</dbReference>
<feature type="signal peptide" evidence="1">
    <location>
        <begin position="1"/>
        <end position="19"/>
    </location>
</feature>
<dbReference type="AlphaFoldDB" id="A0AAU6Q681"/>
<protein>
    <submittedName>
        <fullName evidence="3">Serine hydrolase</fullName>
    </submittedName>
</protein>